<organism evidence="1 2">
    <name type="scientific">Aspergillus brunneoviolaceus CBS 621.78</name>
    <dbReference type="NCBI Taxonomy" id="1450534"/>
    <lineage>
        <taxon>Eukaryota</taxon>
        <taxon>Fungi</taxon>
        <taxon>Dikarya</taxon>
        <taxon>Ascomycota</taxon>
        <taxon>Pezizomycotina</taxon>
        <taxon>Eurotiomycetes</taxon>
        <taxon>Eurotiomycetidae</taxon>
        <taxon>Eurotiales</taxon>
        <taxon>Aspergillaceae</taxon>
        <taxon>Aspergillus</taxon>
        <taxon>Aspergillus subgen. Circumdati</taxon>
    </lineage>
</organism>
<proteinExistence type="predicted"/>
<sequence length="281" mass="30155">MTVQTKPIFVFVPGAWHTPDTFDIIRAVLRQRGYESEAVANQSVGAADPSIGLHADIAHTRRVLRGLADQARPIVVVAHSYGGIVAAGAVEGLGYAPRARAGQPGGVIQVVWMAAFVAPEGKSLFEMLGGKWEPWMSFTASGPLPFIANTPDDGYVYTTQPERIFYHDLTPDAQRRAIANLHRHPKPSFLEPALHEPWREIPAFYLFCDQDQALPLAAQEAFAHTLGNPGRYHVDASHSAFLSVPEHVADGLELALQGGLEKTGAGAGAGAPGVTNRASQL</sequence>
<name>A0ACD1GHE9_9EURO</name>
<dbReference type="Proteomes" id="UP000249057">
    <property type="component" value="Unassembled WGS sequence"/>
</dbReference>
<dbReference type="EMBL" id="KZ825322">
    <property type="protein sequence ID" value="RAH48653.1"/>
    <property type="molecule type" value="Genomic_DNA"/>
</dbReference>
<accession>A0ACD1GHE9</accession>
<gene>
    <name evidence="1" type="ORF">BO95DRAFT_356267</name>
</gene>
<evidence type="ECO:0000313" key="2">
    <source>
        <dbReference type="Proteomes" id="UP000249057"/>
    </source>
</evidence>
<evidence type="ECO:0000313" key="1">
    <source>
        <dbReference type="EMBL" id="RAH48653.1"/>
    </source>
</evidence>
<keyword evidence="2" id="KW-1185">Reference proteome</keyword>
<reference evidence="1" key="1">
    <citation type="submission" date="2018-02" db="EMBL/GenBank/DDBJ databases">
        <title>The genomes of Aspergillus section Nigri reveals drivers in fungal speciation.</title>
        <authorList>
            <consortium name="DOE Joint Genome Institute"/>
            <person name="Vesth T.C."/>
            <person name="Nybo J."/>
            <person name="Theobald S."/>
            <person name="Brandl J."/>
            <person name="Frisvad J.C."/>
            <person name="Nielsen K.F."/>
            <person name="Lyhne E.K."/>
            <person name="Kogle M.E."/>
            <person name="Kuo A."/>
            <person name="Riley R."/>
            <person name="Clum A."/>
            <person name="Nolan M."/>
            <person name="Lipzen A."/>
            <person name="Salamov A."/>
            <person name="Henrissat B."/>
            <person name="Wiebenga A."/>
            <person name="De vries R.P."/>
            <person name="Grigoriev I.V."/>
            <person name="Mortensen U.H."/>
            <person name="Andersen M.R."/>
            <person name="Baker S.E."/>
        </authorList>
    </citation>
    <scope>NUCLEOTIDE SEQUENCE</scope>
    <source>
        <strain evidence="1">CBS 621.78</strain>
    </source>
</reference>
<protein>
    <submittedName>
        <fullName evidence="1">Alpha/beta-hydrolase</fullName>
    </submittedName>
</protein>